<organism evidence="2">
    <name type="scientific">Lygus hesperus</name>
    <name type="common">Western plant bug</name>
    <dbReference type="NCBI Taxonomy" id="30085"/>
    <lineage>
        <taxon>Eukaryota</taxon>
        <taxon>Metazoa</taxon>
        <taxon>Ecdysozoa</taxon>
        <taxon>Arthropoda</taxon>
        <taxon>Hexapoda</taxon>
        <taxon>Insecta</taxon>
        <taxon>Pterygota</taxon>
        <taxon>Neoptera</taxon>
        <taxon>Paraneoptera</taxon>
        <taxon>Hemiptera</taxon>
        <taxon>Heteroptera</taxon>
        <taxon>Panheteroptera</taxon>
        <taxon>Cimicomorpha</taxon>
        <taxon>Miridae</taxon>
        <taxon>Mirini</taxon>
        <taxon>Lygus</taxon>
    </lineage>
</organism>
<feature type="region of interest" description="Disordered" evidence="1">
    <location>
        <begin position="218"/>
        <end position="258"/>
    </location>
</feature>
<sequence length="258" mass="29392">ESNVEEIVGCVVAQQGQESVLRTNVTDGTLQDKQLLSQDGQDTTVEHFQFEERFSPEQEAERERRAKLRKMFRWERFRFGRFALEAKSLDHDTADIHPSTRDLITPTALLHSKILFGMPQKHSMTQQERREKIGDSLFKEEYRTNVCYIDPNDTETNQQILPIITASNYEKVFTSTRIDGTSGNQKEGSSDKVESETACTKVTPASAVVEAVCEVDGEEGLKKGKKDSKKKKKRRSSSSSEDLEELERKSEARLGKRK</sequence>
<protein>
    <submittedName>
        <fullName evidence="2">Uncharacterized protein</fullName>
    </submittedName>
</protein>
<gene>
    <name evidence="2" type="ORF">CM83_45521</name>
</gene>
<reference evidence="2" key="1">
    <citation type="journal article" date="2014" name="PLoS ONE">
        <title>Transcriptome-Based Identification of ABC Transporters in the Western Tarnished Plant Bug Lygus hesperus.</title>
        <authorList>
            <person name="Hull J.J."/>
            <person name="Chaney K."/>
            <person name="Geib S.M."/>
            <person name="Fabrick J.A."/>
            <person name="Brent C.S."/>
            <person name="Walsh D."/>
            <person name="Lavine L.C."/>
        </authorList>
    </citation>
    <scope>NUCLEOTIDE SEQUENCE</scope>
</reference>
<dbReference type="AlphaFoldDB" id="A0A0A9ZDF4"/>
<proteinExistence type="predicted"/>
<reference evidence="2" key="2">
    <citation type="submission" date="2014-07" db="EMBL/GenBank/DDBJ databases">
        <authorList>
            <person name="Hull J."/>
        </authorList>
    </citation>
    <scope>NUCLEOTIDE SEQUENCE</scope>
</reference>
<name>A0A0A9ZDF4_LYGHE</name>
<evidence type="ECO:0000313" key="2">
    <source>
        <dbReference type="EMBL" id="JAG41931.1"/>
    </source>
</evidence>
<evidence type="ECO:0000256" key="1">
    <source>
        <dbReference type="SAM" id="MobiDB-lite"/>
    </source>
</evidence>
<accession>A0A0A9ZDF4</accession>
<feature type="compositionally biased region" description="Basic residues" evidence="1">
    <location>
        <begin position="223"/>
        <end position="236"/>
    </location>
</feature>
<feature type="region of interest" description="Disordered" evidence="1">
    <location>
        <begin position="178"/>
        <end position="200"/>
    </location>
</feature>
<feature type="compositionally biased region" description="Basic and acidic residues" evidence="1">
    <location>
        <begin position="246"/>
        <end position="258"/>
    </location>
</feature>
<dbReference type="EMBL" id="GBHO01001673">
    <property type="protein sequence ID" value="JAG41931.1"/>
    <property type="molecule type" value="Transcribed_RNA"/>
</dbReference>
<feature type="compositionally biased region" description="Polar residues" evidence="1">
    <location>
        <begin position="178"/>
        <end position="187"/>
    </location>
</feature>
<feature type="non-terminal residue" evidence="2">
    <location>
        <position position="1"/>
    </location>
</feature>